<dbReference type="AlphaFoldDB" id="A0A919Q6L5"/>
<evidence type="ECO:0000313" key="2">
    <source>
        <dbReference type="Proteomes" id="UP000640052"/>
    </source>
</evidence>
<proteinExistence type="predicted"/>
<organism evidence="1 2">
    <name type="scientific">Acrocarpospora phusangensis</name>
    <dbReference type="NCBI Taxonomy" id="1070424"/>
    <lineage>
        <taxon>Bacteria</taxon>
        <taxon>Bacillati</taxon>
        <taxon>Actinomycetota</taxon>
        <taxon>Actinomycetes</taxon>
        <taxon>Streptosporangiales</taxon>
        <taxon>Streptosporangiaceae</taxon>
        <taxon>Acrocarpospora</taxon>
    </lineage>
</organism>
<dbReference type="Proteomes" id="UP000640052">
    <property type="component" value="Unassembled WGS sequence"/>
</dbReference>
<keyword evidence="2" id="KW-1185">Reference proteome</keyword>
<reference evidence="1" key="1">
    <citation type="submission" date="2021-01" db="EMBL/GenBank/DDBJ databases">
        <title>Whole genome shotgun sequence of Acrocarpospora phusangensis NBRC 108782.</title>
        <authorList>
            <person name="Komaki H."/>
            <person name="Tamura T."/>
        </authorList>
    </citation>
    <scope>NUCLEOTIDE SEQUENCE</scope>
    <source>
        <strain evidence="1">NBRC 108782</strain>
    </source>
</reference>
<evidence type="ECO:0000313" key="1">
    <source>
        <dbReference type="EMBL" id="GIH22883.1"/>
    </source>
</evidence>
<protein>
    <submittedName>
        <fullName evidence="1">Uncharacterized protein</fullName>
    </submittedName>
</protein>
<accession>A0A919Q6L5</accession>
<dbReference type="EMBL" id="BOOA01000007">
    <property type="protein sequence ID" value="GIH22883.1"/>
    <property type="molecule type" value="Genomic_DNA"/>
</dbReference>
<gene>
    <name evidence="1" type="ORF">Aph01nite_11930</name>
</gene>
<comment type="caution">
    <text evidence="1">The sequence shown here is derived from an EMBL/GenBank/DDBJ whole genome shotgun (WGS) entry which is preliminary data.</text>
</comment>
<sequence length="138" mass="14588">MPLLAPDPSRYRLDLAYRAKDSLTLSLTSRSDRSARPQARMEVLVTPVPAGFAPPGTCLVVQPGPAVNGFEGDAACRSIGPNRWQRADRDAVQLVERRGAFLVVVAGHLSGVSLADLSAVAGSLRPTTARALRAAART</sequence>
<name>A0A919Q6L5_9ACTN</name>